<evidence type="ECO:0000313" key="1">
    <source>
        <dbReference type="EMBL" id="KAJ9654044.1"/>
    </source>
</evidence>
<evidence type="ECO:0000313" key="2">
    <source>
        <dbReference type="Proteomes" id="UP001172386"/>
    </source>
</evidence>
<name>A0ACC3A1M8_9EURO</name>
<dbReference type="EMBL" id="JAPDRQ010000133">
    <property type="protein sequence ID" value="KAJ9654044.1"/>
    <property type="molecule type" value="Genomic_DNA"/>
</dbReference>
<keyword evidence="1" id="KW-0675">Receptor</keyword>
<proteinExistence type="predicted"/>
<protein>
    <submittedName>
        <fullName evidence="1">Macrophage colony-stimulating factor 1 receptor</fullName>
    </submittedName>
</protein>
<dbReference type="Proteomes" id="UP001172386">
    <property type="component" value="Unassembled WGS sequence"/>
</dbReference>
<comment type="caution">
    <text evidence="1">The sequence shown here is derived from an EMBL/GenBank/DDBJ whole genome shotgun (WGS) entry which is preliminary data.</text>
</comment>
<sequence>MAGLDGLTAQKLGSSQTFNWTWFIELATCGILVIWFLFYLNRLFATIVSYSIRTYTWHKFRVYVDIKSLQVSLLGGRVFFKGVRYHGENETVYIHNGYITWRYWLRATRQVDVSAAEVRQNGYDLRPEETEEKGKDSDSSSETDGRRPPQNQYQPESRIVVSITGLEWFIYNRTPVYDAIIQDVGAKAGARVADDARSNRSSISKAVGDAFKKPLGANPESEDAESITGARLEEKESPSEPPLASPNQNISSTSLRQSVASDAPNLETDVSSFYSIVLRFFPIGVDCARGAISIGNEQTKAIVVTTFDKARGHIDASASGPADIYRQVFDFDVEHPVVQMKPNPDFRMPQMAAAERIIAGTEAILKRRPWWRPTLNLGKRRRKFTYGLRNLIPYFRRSVESFHGNKPHKEDEQPYSIFSDAHPDSHDWHGLDRYMDEDEGDDHHAWMQIEYARFSTLFDCPHVHLKFYWDVPGTVKAEHLDHVPSGLVADLNGIEPPAYGMHLDVYGGLVNYGPWADRLRAEVQSVFLPAGYKTAAPKAPLPENDVRLFTTMTITVSIKDEITLRVPARESSKDWRWRGRATAVRDAAALKKQQERRHFRFRRTAKRRLGPDLRPFGWISVSAGALSKVRYVMDMYPGIDGYRNMLQVNLKSTRATSSVNHSTLWECKEQDVSADLSNPLGWNQLHTWRFDIKNKNMDLFLLRDHTFLLLDLISDFTAGQKSDYMTFVPFQYIIGIDFHDLKLLLNANDNNIIDNPCDLEENAFLTLGFAQLEGQVDIPMKFFSPTQSSVRFQGNGRDGYLNLKTPSWNTLSAFSEDENMATLKSLSLDGSYNYFSTTSPKLTESLIMNIVGGSPMFILQGYLIRYFMNVKDNYFGDTIHFSTLEEYQAKLEGGRRYAEDDKKPPPKKQNDLDVILSVRAENAAALMPANIYRRDENLRIDVLLIEADMRFTNYYMDLQVNSSPVEASSQKHIFSAGQLKRDATGCQLFIDSVTVYGHRLFGAPPTEPTYLCNWDFDIGEILGECTTDFLRVMISSILSFIYTMDDDENALPKTDIPVVPDVTFLRMRAAGIRTWIVSAETAFLLEIAATTVELNDWANKHFSKYVKVNAPLILAAAVDSTSAYRHRENPDKRVSTLCCFQTSVKLAVLDRKADFAQNRAMQQQHIRLHDARTHRAHWLLYRQHTIASDQRLNNWSRLPPAMPVPMMPEPLSLSAQSLPDAKLSTVDKHSRISSFLTSNPFSTELFALQGPNRGGGLQLDVTDPTQNSSSHPIAKLTRSRSFDIVHSISSPWVKPHFQLQRIRPDFTNMPQGPDSYNPQFDDAYGDSTEDRDFPTLDDALKHDGIFCNLADGILGFCTPELLGSVVTMLNEITPSKPESILDDLQMQVTSSIKKLADRHIALVDDLAFRLPFGHLRVLHHRDTGDHAAGHDQYDFKLTNTKATVRIAPELHSKSLRSQNLVHVNIESLNVEAAECLPYGEQFNSGAELSLSEVGLWLSLKGETRARTQISNIDLITAGKNIDSLAGLIRRSQSVVSESVEQLKRVEFNDRTQHLLYHLTSAKDVPDPPFLSRPSYVLRTADEHVRLHDTWKIVSRLRYVWRAFADSNPEGMSCSAACLHEDRAQARKHVLSSLDRWKSWENPDEDDNPLVQAVYGIVNPHSNGPKGPVNIEAELLLGRAALTLDPGPQQSQAVVRSLDFNFSEKLTQRKTSDWSFRKESKKHRTLQGYCAAFGVLLHWELLSLAERLISLSQTYNMKQAAKDILPSAERPPESEVADLSVVIGADAAAFELESPNVHLLVGVERLKSSFATTVHTESKSAVSLVLNASSGRLRLRGLKKRIVGCKVTAPTIYLSAQKTATDQSESLTVIHSAATCEKLRFHVKEDVLGLLRLVEAVLSNEVSEVQQLVKLLPVNSEQPTETSSSRTGSTKKIQPHIALFLDDYLMQFDLMPYLRYMIAGRIARTSVVPHTHKKFSIQLDIKENQHSFENPNKRINASRSALNMPPATAAVTIEMLPNRFVIDARAAMELMFVEASAVRSCFDAAYQPETIHYIEDVKHSFTEVQRTMQTIFPPRTPVAEAQQNKQMSAKDQRELQYSIHVVLSGVRLHCSAPAIRTDQDYRADLTIVLDATTMMVHNQQSHTRTLSKKPHFDFALQEVVIGLARDHGRKESFGEFKTSFHISGSTELDEDNREIQHFRMVSNGSNLDLYAETAVLAVDLVTFLQARIKSLAAAEGARKLKPLRRLTMSAATAPSVLTSKEEVQQEEESPAGLLSSTFSLELNAICLRWLLNKRASESAYQHTENMVFSVRKIDLKTRRDASARLAIDGLQLQLVPTSSTDPFERTANSALLPEMVFNAAYGRSLATRKFAFKAAGKLVDVRLASNFIIPASAVQRSLAAASSEVRSLKSSVAKSDTESRQAQLPKLLGKKRLASLLIFADFAGAEVTVSPAREDSPQSTSAFGFLKGSKRSRAGRYGQAVQSATGEEATLRSPGIAFQVEYHDNGDDDPTLSTEVRVAASSNTLAPSVVPLILEISSSVTNLMGQDNTSTVKSEGSDDKIVTKDTNSDTIQQATDPTAILGRVKLNAGLWVQKQEFSLTCQPIARVSATARFDEIFVVVNTVQAKDQDRFFSITTTFSNLAASVQHVYSRESTASFAVESIVVSLMNSKHLSGKNGVSVILNISPMKADLNAKQMQDFMLFREIWYPPELRSAPKTPTTTVRDDSNQAAVMQKFQEATATVVLPWHAIVSIQELKIQVDFGQSIGKSDFAITKLWASSKKNSDSEQNLCIGFEKVGIDSSGRMSGFVELQEFSIRTAIRWPMVGAVVQAPLVQGSVGFDHLRAKAAFDYQPFAVVDISTFNFLIYNVRQGKANDRLVGILDGGKMQAFCTTVAAAQVLSISQAFERLIQEKQEAFESSLHELDRYLHRKSVFPSETWKATTNDETTPSRKGHRTTNAPRLQVDVVITLRAIDAGVFMSSFFDETTLKLEAVDVQARFAVGDANSKTHSGLGMSLGQVRLALPTTSRPNAKALGEVSITEVIDRATTAKGGTILKVPRLVASMETWQQAPSNTIEYIFQSTFHGKVDVGWNYSRISQIRRMWENHSRALAQKMNKPLPPSAIKITAEPKSELPGGESQEKITAVVNMPQSKYEYIALEPPIIDTPQLRDLGEATPSLEWIGLHRERLPHVTHSLIIVSLLEVAKEVEDTYSRILGSG</sequence>
<accession>A0ACC3A1M8</accession>
<reference evidence="1" key="1">
    <citation type="submission" date="2022-10" db="EMBL/GenBank/DDBJ databases">
        <title>Culturing micro-colonial fungi from biological soil crusts in the Mojave desert and describing Neophaeococcomyces mojavensis, and introducing the new genera and species Taxawa tesnikishii.</title>
        <authorList>
            <person name="Kurbessoian T."/>
            <person name="Stajich J.E."/>
        </authorList>
    </citation>
    <scope>NUCLEOTIDE SEQUENCE</scope>
    <source>
        <strain evidence="1">JES_112</strain>
    </source>
</reference>
<organism evidence="1 2">
    <name type="scientific">Neophaeococcomyces mojaviensis</name>
    <dbReference type="NCBI Taxonomy" id="3383035"/>
    <lineage>
        <taxon>Eukaryota</taxon>
        <taxon>Fungi</taxon>
        <taxon>Dikarya</taxon>
        <taxon>Ascomycota</taxon>
        <taxon>Pezizomycotina</taxon>
        <taxon>Eurotiomycetes</taxon>
        <taxon>Chaetothyriomycetidae</taxon>
        <taxon>Chaetothyriales</taxon>
        <taxon>Chaetothyriales incertae sedis</taxon>
        <taxon>Neophaeococcomyces</taxon>
    </lineage>
</organism>
<gene>
    <name evidence="1" type="primary">CSF1</name>
    <name evidence="1" type="ORF">H2198_006843</name>
</gene>
<keyword evidence="2" id="KW-1185">Reference proteome</keyword>